<evidence type="ECO:0000256" key="6">
    <source>
        <dbReference type="ARBA" id="ARBA00048117"/>
    </source>
</evidence>
<dbReference type="GO" id="GO:0070525">
    <property type="term" value="P:tRNA threonylcarbamoyladenosine metabolic process"/>
    <property type="evidence" value="ECO:0007669"/>
    <property type="project" value="UniProtKB-ARBA"/>
</dbReference>
<dbReference type="AlphaFoldDB" id="A0A9D1IIM5"/>
<comment type="catalytic activity">
    <reaction evidence="6">
        <text>L-threonylcarbamoyladenylate + adenosine(37) in tRNA = N(6)-L-threonylcarbamoyladenosine(37) in tRNA + AMP + H(+)</text>
        <dbReference type="Rhea" id="RHEA:37059"/>
        <dbReference type="Rhea" id="RHEA-COMP:10162"/>
        <dbReference type="Rhea" id="RHEA-COMP:10163"/>
        <dbReference type="ChEBI" id="CHEBI:15378"/>
        <dbReference type="ChEBI" id="CHEBI:73682"/>
        <dbReference type="ChEBI" id="CHEBI:74411"/>
        <dbReference type="ChEBI" id="CHEBI:74418"/>
        <dbReference type="ChEBI" id="CHEBI:456215"/>
        <dbReference type="EC" id="2.3.1.234"/>
    </reaction>
</comment>
<sequence>MRILGIDTSNYTTSAALYDSDTDMILQQKQILPVKPGERGLRQSDAVFHHTVQLPQIVEKLFSEASAPAPDAVCASAMPRRAKGSYMPCFLVGDGFARALAACLGIPRVTVSHQEGHIAAALYSAGALSLLDEPFFAFHISGGTTEALLVRPDTERCFLAECVARSLDLHAGQAVDRVGVLLGLDFPCGPALDKLAQGSERAFSVRPAMKGADCCLSGIENQCRKMVENGESAADVAKFCLESIRVSLEGMLLQLYAQYGRLPVLFSGGVASNSLLRRYFTERYCVRFAEPAFSADNAAGAAVLGALLLKGGASRAD</sequence>
<keyword evidence="5" id="KW-0012">Acyltransferase</keyword>
<dbReference type="EC" id="2.3.1.234" evidence="1"/>
<evidence type="ECO:0000256" key="5">
    <source>
        <dbReference type="ARBA" id="ARBA00023315"/>
    </source>
</evidence>
<keyword evidence="2" id="KW-0808">Transferase</keyword>
<dbReference type="InterPro" id="IPR043129">
    <property type="entry name" value="ATPase_NBD"/>
</dbReference>
<keyword evidence="3" id="KW-0819">tRNA processing</keyword>
<dbReference type="PANTHER" id="PTHR11735:SF11">
    <property type="entry name" value="TRNA THREONYLCARBAMOYLADENOSINE BIOSYNTHESIS PROTEIN TSAB"/>
    <property type="match status" value="1"/>
</dbReference>
<evidence type="ECO:0000313" key="8">
    <source>
        <dbReference type="EMBL" id="HIU36509.1"/>
    </source>
</evidence>
<dbReference type="Pfam" id="PF00814">
    <property type="entry name" value="TsaD"/>
    <property type="match status" value="1"/>
</dbReference>
<protein>
    <recommendedName>
        <fullName evidence="1">N(6)-L-threonylcarbamoyladenine synthase</fullName>
        <ecNumber evidence="1">2.3.1.234</ecNumber>
    </recommendedName>
</protein>
<dbReference type="PROSITE" id="PS01016">
    <property type="entry name" value="GLYCOPROTEASE"/>
    <property type="match status" value="1"/>
</dbReference>
<evidence type="ECO:0000313" key="9">
    <source>
        <dbReference type="Proteomes" id="UP000824071"/>
    </source>
</evidence>
<evidence type="ECO:0000256" key="2">
    <source>
        <dbReference type="ARBA" id="ARBA00022679"/>
    </source>
</evidence>
<dbReference type="Proteomes" id="UP000824071">
    <property type="component" value="Unassembled WGS sequence"/>
</dbReference>
<dbReference type="InterPro" id="IPR017861">
    <property type="entry name" value="KAE1/TsaD"/>
</dbReference>
<accession>A0A9D1IIM5</accession>
<evidence type="ECO:0000256" key="1">
    <source>
        <dbReference type="ARBA" id="ARBA00012156"/>
    </source>
</evidence>
<keyword evidence="4" id="KW-0479">Metal-binding</keyword>
<dbReference type="PRINTS" id="PR00789">
    <property type="entry name" value="OSIALOPTASE"/>
</dbReference>
<dbReference type="InterPro" id="IPR017860">
    <property type="entry name" value="Peptidase_M22_CS"/>
</dbReference>
<dbReference type="GO" id="GO:0005829">
    <property type="term" value="C:cytosol"/>
    <property type="evidence" value="ECO:0007669"/>
    <property type="project" value="TreeGrafter"/>
</dbReference>
<feature type="domain" description="Gcp-like" evidence="7">
    <location>
        <begin position="45"/>
        <end position="301"/>
    </location>
</feature>
<dbReference type="EMBL" id="DVMW01000043">
    <property type="protein sequence ID" value="HIU36509.1"/>
    <property type="molecule type" value="Genomic_DNA"/>
</dbReference>
<dbReference type="InterPro" id="IPR000905">
    <property type="entry name" value="Gcp-like_dom"/>
</dbReference>
<dbReference type="GO" id="GO:0061711">
    <property type="term" value="F:tRNA N(6)-L-threonylcarbamoyladenine synthase activity"/>
    <property type="evidence" value="ECO:0007669"/>
    <property type="project" value="UniProtKB-EC"/>
</dbReference>
<gene>
    <name evidence="8" type="ORF">IAC53_07895</name>
</gene>
<evidence type="ECO:0000256" key="3">
    <source>
        <dbReference type="ARBA" id="ARBA00022694"/>
    </source>
</evidence>
<dbReference type="PANTHER" id="PTHR11735">
    <property type="entry name" value="TRNA N6-ADENOSINE THREONYLCARBAMOYLTRANSFERASE"/>
    <property type="match status" value="1"/>
</dbReference>
<dbReference type="SUPFAM" id="SSF53067">
    <property type="entry name" value="Actin-like ATPase domain"/>
    <property type="match status" value="1"/>
</dbReference>
<dbReference type="GO" id="GO:0006400">
    <property type="term" value="P:tRNA modification"/>
    <property type="evidence" value="ECO:0007669"/>
    <property type="project" value="UniProtKB-ARBA"/>
</dbReference>
<comment type="caution">
    <text evidence="8">The sequence shown here is derived from an EMBL/GenBank/DDBJ whole genome shotgun (WGS) entry which is preliminary data.</text>
</comment>
<evidence type="ECO:0000259" key="7">
    <source>
        <dbReference type="Pfam" id="PF00814"/>
    </source>
</evidence>
<evidence type="ECO:0000256" key="4">
    <source>
        <dbReference type="ARBA" id="ARBA00022723"/>
    </source>
</evidence>
<dbReference type="GO" id="GO:0046872">
    <property type="term" value="F:metal ion binding"/>
    <property type="evidence" value="ECO:0007669"/>
    <property type="project" value="UniProtKB-KW"/>
</dbReference>
<reference evidence="8" key="2">
    <citation type="journal article" date="2021" name="PeerJ">
        <title>Extensive microbial diversity within the chicken gut microbiome revealed by metagenomics and culture.</title>
        <authorList>
            <person name="Gilroy R."/>
            <person name="Ravi A."/>
            <person name="Getino M."/>
            <person name="Pursley I."/>
            <person name="Horton D.L."/>
            <person name="Alikhan N.F."/>
            <person name="Baker D."/>
            <person name="Gharbi K."/>
            <person name="Hall N."/>
            <person name="Watson M."/>
            <person name="Adriaenssens E.M."/>
            <person name="Foster-Nyarko E."/>
            <person name="Jarju S."/>
            <person name="Secka A."/>
            <person name="Antonio M."/>
            <person name="Oren A."/>
            <person name="Chaudhuri R.R."/>
            <person name="La Ragione R."/>
            <person name="Hildebrand F."/>
            <person name="Pallen M.J."/>
        </authorList>
    </citation>
    <scope>NUCLEOTIDE SEQUENCE</scope>
    <source>
        <strain evidence="8">ChiGjej1B1-19959</strain>
    </source>
</reference>
<dbReference type="Gene3D" id="3.30.420.40">
    <property type="match status" value="2"/>
</dbReference>
<proteinExistence type="predicted"/>
<organism evidence="8 9">
    <name type="scientific">Candidatus Fimenecus excrementigallinarum</name>
    <dbReference type="NCBI Taxonomy" id="2840816"/>
    <lineage>
        <taxon>Bacteria</taxon>
        <taxon>Bacillati</taxon>
        <taxon>Bacillota</taxon>
        <taxon>Clostridia</taxon>
        <taxon>Candidatus Fimenecus</taxon>
    </lineage>
</organism>
<name>A0A9D1IIM5_9FIRM</name>
<reference evidence="8" key="1">
    <citation type="submission" date="2020-10" db="EMBL/GenBank/DDBJ databases">
        <authorList>
            <person name="Gilroy R."/>
        </authorList>
    </citation>
    <scope>NUCLEOTIDE SEQUENCE</scope>
    <source>
        <strain evidence="8">ChiGjej1B1-19959</strain>
    </source>
</reference>